<evidence type="ECO:0000313" key="2">
    <source>
        <dbReference type="Proteomes" id="UP000241956"/>
    </source>
</evidence>
<protein>
    <submittedName>
        <fullName evidence="1">Head-to-tail adaptor</fullName>
    </submittedName>
</protein>
<dbReference type="Proteomes" id="UP000241956">
    <property type="component" value="Segment"/>
</dbReference>
<keyword evidence="2" id="KW-1185">Reference proteome</keyword>
<dbReference type="GeneID" id="77941365"/>
<reference evidence="1 2" key="1">
    <citation type="submission" date="2018-02" db="EMBL/GenBank/DDBJ databases">
        <authorList>
            <person name="Borochov A."/>
            <person name="Gil C.E."/>
            <person name="Green C.A."/>
            <person name="Jean P.M."/>
            <person name="Kim K."/>
            <person name="Kwun D."/>
            <person name="Lee D."/>
            <person name="Lochan S."/>
            <person name="Mansoor S.A."/>
            <person name="Obregon B.R.Y.A.N."/>
            <person name="Parra P.A."/>
            <person name="Ramdihal J.D."/>
            <person name="Sahadeo J."/>
            <person name="Sohail M."/>
            <person name="Talavera L."/>
            <person name="Velarde S."/>
            <person name="Vera M."/>
            <person name="Wong H."/>
            <person name="Xue J."/>
            <person name="Golebiewska U.P."/>
            <person name="Garlena R.A."/>
            <person name="Russell D.A."/>
            <person name="Pope W.H."/>
            <person name="Jacobs-Sera D."/>
            <person name="Hatfull G.F."/>
        </authorList>
    </citation>
    <scope>NUCLEOTIDE SEQUENCE [LARGE SCALE GENOMIC DNA]</scope>
</reference>
<dbReference type="EMBL" id="MH001450">
    <property type="protein sequence ID" value="AVO21719.1"/>
    <property type="molecule type" value="Genomic_DNA"/>
</dbReference>
<evidence type="ECO:0000313" key="1">
    <source>
        <dbReference type="EMBL" id="AVO21719.1"/>
    </source>
</evidence>
<proteinExistence type="predicted"/>
<organism evidence="1 2">
    <name type="scientific">Mycobacterium phage Jeon</name>
    <dbReference type="NCBI Taxonomy" id="2108123"/>
    <lineage>
        <taxon>Viruses</taxon>
        <taxon>Duplodnaviria</taxon>
        <taxon>Heunggongvirae</taxon>
        <taxon>Uroviricota</taxon>
        <taxon>Caudoviricetes</taxon>
        <taxon>Northamptonvirus</taxon>
        <taxon>Northamptonvirus jeon</taxon>
    </lineage>
</organism>
<accession>A0A2P1JRE6</accession>
<sequence>MTWPVDRTCFPPLPELSDPPTDEELAARAAAQVTQDNAAQCASTIMWALSGRQYGLEELTARPCPDIVLGIDMWLPYVTTLEYGTWVSSPCGCMGQCTVSGPRVVHLPGPVAEIVSVTIDGVSLDESEWQLEGDALYRTEGVWPRQNLGAPLGEDGTWCVVYLRGVPVPAGVDVMTGALAKELLAACNNEECRIPRTVTGMSRRGVSYDFDPSKLIAAGKTGLQEIDMWLASVNPHRLMSPPEVF</sequence>
<gene>
    <name evidence="1" type="primary">16</name>
    <name evidence="1" type="ORF">SEA_JEON_16</name>
</gene>
<dbReference type="KEGG" id="vg:77941365"/>
<name>A0A2P1JRE6_9CAUD</name>
<dbReference type="RefSeq" id="YP_010665300.1">
    <property type="nucleotide sequence ID" value="NC_070934.1"/>
</dbReference>